<evidence type="ECO:0000313" key="4">
    <source>
        <dbReference type="Proteomes" id="UP000315496"/>
    </source>
</evidence>
<dbReference type="Proteomes" id="UP000315496">
    <property type="component" value="Chromosome 3"/>
</dbReference>
<keyword evidence="4" id="KW-1185">Reference proteome</keyword>
<feature type="region of interest" description="Disordered" evidence="2">
    <location>
        <begin position="479"/>
        <end position="506"/>
    </location>
</feature>
<feature type="compositionally biased region" description="Polar residues" evidence="2">
    <location>
        <begin position="126"/>
        <end position="160"/>
    </location>
</feature>
<dbReference type="EMBL" id="VDLU01000003">
    <property type="protein sequence ID" value="TNJ27617.1"/>
    <property type="molecule type" value="Genomic_DNA"/>
</dbReference>
<feature type="region of interest" description="Disordered" evidence="2">
    <location>
        <begin position="123"/>
        <end position="160"/>
    </location>
</feature>
<feature type="coiled-coil region" evidence="1">
    <location>
        <begin position="394"/>
        <end position="421"/>
    </location>
</feature>
<feature type="compositionally biased region" description="Basic and acidic residues" evidence="2">
    <location>
        <begin position="295"/>
        <end position="314"/>
    </location>
</feature>
<evidence type="ECO:0000313" key="3">
    <source>
        <dbReference type="EMBL" id="TNJ27617.1"/>
    </source>
</evidence>
<feature type="region of interest" description="Disordered" evidence="2">
    <location>
        <begin position="193"/>
        <end position="314"/>
    </location>
</feature>
<accession>A0A4Z1T3I6</accession>
<comment type="caution">
    <text evidence="3">The sequence shown here is derived from an EMBL/GenBank/DDBJ whole genome shotgun (WGS) entry which is preliminary data.</text>
</comment>
<feature type="compositionally biased region" description="Basic and acidic residues" evidence="2">
    <location>
        <begin position="193"/>
        <end position="221"/>
    </location>
</feature>
<organism evidence="3 4">
    <name type="scientific">Giardia muris</name>
    <dbReference type="NCBI Taxonomy" id="5742"/>
    <lineage>
        <taxon>Eukaryota</taxon>
        <taxon>Metamonada</taxon>
        <taxon>Diplomonadida</taxon>
        <taxon>Hexamitidae</taxon>
        <taxon>Giardiinae</taxon>
        <taxon>Giardia</taxon>
    </lineage>
</organism>
<feature type="compositionally biased region" description="Polar residues" evidence="2">
    <location>
        <begin position="282"/>
        <end position="292"/>
    </location>
</feature>
<proteinExistence type="predicted"/>
<feature type="region of interest" description="Disordered" evidence="2">
    <location>
        <begin position="24"/>
        <end position="99"/>
    </location>
</feature>
<sequence>MSAPRPPRSRSGGRSATESRLLDSVLSLLEDEPPPPGPLRPSSAGRPRHSYYVDGYGDIQLTGRRARSSANTSLQQTSGSFGETTRKRRSQHAAALPTVALRSVQPPKYTKFLRAHHAVPGDLYGVSTTSTNPKPITSTKRPRSQGHSTTSLDEGSTLSTDEAGVSFSSAANNGATAALMGVRPVRPRPVEVSHLLRRESTMEARSPDELCRDRSPRRTSDSDADPALVVARHHDYLPAPRTSLQKEEEEIEDEGPGPFDEPTLWIRERLPRPQPLDAPSDRSCSLLGQSPEIQKVQREPLSKPRKEMTTETRVPDTVVEPEVEADAEVEAKPEKLSLPRTAEDAAALRDEYLNLGARLARLANRRVYSTSAISDLSSFVADPNSDTAYLEGELGAAREKLDEIEVELEEVLARRAAVRAAFEAAGIPLQVACMDARQARSSRIDLALQMELGANPQTPSVETADSPLDDTFKLSRLIDERPTPPTRIQAQVQTEPPAPAPAPKKLSDVRAEVARTLRQGEGLEEAKGLDLLSLLLVGLSLEYSTDATTDVVLKLQRLLTETNDEIEEKTLSSALPLPKDGPLVLSLIRGAAIMIGGGTALPFLTALAQIVHSVEIEALRLWETRIAFVLDEIRTILVARGEFSRDTVWRASLCSGLSWAISRLALHCKKAPESEQQAVAALFELEARLPNEKNASDRCSIRKAAGQGK</sequence>
<evidence type="ECO:0000256" key="2">
    <source>
        <dbReference type="SAM" id="MobiDB-lite"/>
    </source>
</evidence>
<reference evidence="3 4" key="1">
    <citation type="submission" date="2019-05" db="EMBL/GenBank/DDBJ databases">
        <title>The compact genome of Giardia muris reveals important steps in the evolution of intestinal protozoan parasites.</title>
        <authorList>
            <person name="Xu F."/>
            <person name="Jimenez-Gonzalez A."/>
            <person name="Einarsson E."/>
            <person name="Astvaldsson A."/>
            <person name="Peirasmaki D."/>
            <person name="Eckmann L."/>
            <person name="Andersson J.O."/>
            <person name="Svard S.G."/>
            <person name="Jerlstrom-Hultqvist J."/>
        </authorList>
    </citation>
    <scope>NUCLEOTIDE SEQUENCE [LARGE SCALE GENOMIC DNA]</scope>
    <source>
        <strain evidence="3 4">Roberts-Thomson</strain>
    </source>
</reference>
<dbReference type="VEuPathDB" id="GiardiaDB:GMRT_11985"/>
<dbReference type="OrthoDB" id="10258361at2759"/>
<dbReference type="AlphaFoldDB" id="A0A4Z1T3I6"/>
<name>A0A4Z1T3I6_GIAMU</name>
<feature type="compositionally biased region" description="Polar residues" evidence="2">
    <location>
        <begin position="68"/>
        <end position="83"/>
    </location>
</feature>
<keyword evidence="1" id="KW-0175">Coiled coil</keyword>
<gene>
    <name evidence="3" type="ORF">GMRT_11985</name>
</gene>
<evidence type="ECO:0000256" key="1">
    <source>
        <dbReference type="SAM" id="Coils"/>
    </source>
</evidence>
<protein>
    <submittedName>
        <fullName evidence="3">Uncharacterized protein</fullName>
    </submittedName>
</protein>